<protein>
    <submittedName>
        <fullName evidence="1">Uncharacterized protein</fullName>
    </submittedName>
</protein>
<dbReference type="Proteomes" id="UP001152795">
    <property type="component" value="Unassembled WGS sequence"/>
</dbReference>
<gene>
    <name evidence="1" type="ORF">PACLA_8A074118</name>
</gene>
<comment type="caution">
    <text evidence="1">The sequence shown here is derived from an EMBL/GenBank/DDBJ whole genome shotgun (WGS) entry which is preliminary data.</text>
</comment>
<name>A0A6S7HW03_PARCT</name>
<evidence type="ECO:0000313" key="1">
    <source>
        <dbReference type="EMBL" id="CAB4008233.1"/>
    </source>
</evidence>
<proteinExistence type="predicted"/>
<evidence type="ECO:0000313" key="2">
    <source>
        <dbReference type="Proteomes" id="UP001152795"/>
    </source>
</evidence>
<reference evidence="1" key="1">
    <citation type="submission" date="2020-04" db="EMBL/GenBank/DDBJ databases">
        <authorList>
            <person name="Alioto T."/>
            <person name="Alioto T."/>
            <person name="Gomez Garrido J."/>
        </authorList>
    </citation>
    <scope>NUCLEOTIDE SEQUENCE</scope>
    <source>
        <strain evidence="1">A484AB</strain>
    </source>
</reference>
<accession>A0A6S7HW03</accession>
<keyword evidence="2" id="KW-1185">Reference proteome</keyword>
<dbReference type="OrthoDB" id="6773285at2759"/>
<dbReference type="EMBL" id="CACRXK020006064">
    <property type="protein sequence ID" value="CAB4008233.1"/>
    <property type="molecule type" value="Genomic_DNA"/>
</dbReference>
<organism evidence="1 2">
    <name type="scientific">Paramuricea clavata</name>
    <name type="common">Red gorgonian</name>
    <name type="synonym">Violescent sea-whip</name>
    <dbReference type="NCBI Taxonomy" id="317549"/>
    <lineage>
        <taxon>Eukaryota</taxon>
        <taxon>Metazoa</taxon>
        <taxon>Cnidaria</taxon>
        <taxon>Anthozoa</taxon>
        <taxon>Octocorallia</taxon>
        <taxon>Malacalcyonacea</taxon>
        <taxon>Plexauridae</taxon>
        <taxon>Paramuricea</taxon>
    </lineage>
</organism>
<dbReference type="AlphaFoldDB" id="A0A6S7HW03"/>
<sequence length="88" mass="10088">MKKAKKDYYSKRIDGQKQNPKEAWKTINNLLGRQNQPTKVNELSISGNDLTNSEDIAEGFNEFFSNIGPDFASKLDTSNYNFDEHDNL</sequence>